<dbReference type="AlphaFoldDB" id="A0AAJ0FK30"/>
<sequence>MMTQPENLPAFVHQLSCGFHYDQGRGWRVESCASMCTPLKPLEACSSIAHIRTSRTANPDGFLWQTIDNEHRRLRYEVSFSGGLSEPVIFRPRRRRAGRAPKYIE</sequence>
<accession>A0AAJ0FK30</accession>
<gene>
    <name evidence="1" type="ORF">QBC33DRAFT_543067</name>
</gene>
<dbReference type="Proteomes" id="UP001244011">
    <property type="component" value="Unassembled WGS sequence"/>
</dbReference>
<proteinExistence type="predicted"/>
<dbReference type="RefSeq" id="XP_060282186.1">
    <property type="nucleotide sequence ID" value="XM_060428331.1"/>
</dbReference>
<evidence type="ECO:0000313" key="1">
    <source>
        <dbReference type="EMBL" id="KAK1765973.1"/>
    </source>
</evidence>
<reference evidence="1" key="1">
    <citation type="submission" date="2023-06" db="EMBL/GenBank/DDBJ databases">
        <title>Genome-scale phylogeny and comparative genomics of the fungal order Sordariales.</title>
        <authorList>
            <consortium name="Lawrence Berkeley National Laboratory"/>
            <person name="Hensen N."/>
            <person name="Bonometti L."/>
            <person name="Westerberg I."/>
            <person name="Brannstrom I.O."/>
            <person name="Guillou S."/>
            <person name="Cros-Aarteil S."/>
            <person name="Calhoun S."/>
            <person name="Haridas S."/>
            <person name="Kuo A."/>
            <person name="Mondo S."/>
            <person name="Pangilinan J."/>
            <person name="Riley R."/>
            <person name="Labutti K."/>
            <person name="Andreopoulos B."/>
            <person name="Lipzen A."/>
            <person name="Chen C."/>
            <person name="Yanf M."/>
            <person name="Daum C."/>
            <person name="Ng V."/>
            <person name="Clum A."/>
            <person name="Steindorff A."/>
            <person name="Ohm R."/>
            <person name="Martin F."/>
            <person name="Silar P."/>
            <person name="Natvig D."/>
            <person name="Lalanne C."/>
            <person name="Gautier V."/>
            <person name="Ament-Velasquez S.L."/>
            <person name="Kruys A."/>
            <person name="Hutchinson M.I."/>
            <person name="Powell A.J."/>
            <person name="Barry K."/>
            <person name="Miller A.N."/>
            <person name="Grigoriev I.V."/>
            <person name="Debuchy R."/>
            <person name="Gladieux P."/>
            <person name="Thoren M.H."/>
            <person name="Johannesson H."/>
        </authorList>
    </citation>
    <scope>NUCLEOTIDE SEQUENCE</scope>
    <source>
        <strain evidence="1">8032-3</strain>
    </source>
</reference>
<comment type="caution">
    <text evidence="1">The sequence shown here is derived from an EMBL/GenBank/DDBJ whole genome shotgun (WGS) entry which is preliminary data.</text>
</comment>
<dbReference type="EMBL" id="MU839013">
    <property type="protein sequence ID" value="KAK1765973.1"/>
    <property type="molecule type" value="Genomic_DNA"/>
</dbReference>
<evidence type="ECO:0000313" key="2">
    <source>
        <dbReference type="Proteomes" id="UP001244011"/>
    </source>
</evidence>
<protein>
    <submittedName>
        <fullName evidence="1">Uncharacterized protein</fullName>
    </submittedName>
</protein>
<keyword evidence="2" id="KW-1185">Reference proteome</keyword>
<organism evidence="1 2">
    <name type="scientific">Phialemonium atrogriseum</name>
    <dbReference type="NCBI Taxonomy" id="1093897"/>
    <lineage>
        <taxon>Eukaryota</taxon>
        <taxon>Fungi</taxon>
        <taxon>Dikarya</taxon>
        <taxon>Ascomycota</taxon>
        <taxon>Pezizomycotina</taxon>
        <taxon>Sordariomycetes</taxon>
        <taxon>Sordariomycetidae</taxon>
        <taxon>Cephalothecales</taxon>
        <taxon>Cephalothecaceae</taxon>
        <taxon>Phialemonium</taxon>
    </lineage>
</organism>
<dbReference type="GeneID" id="85311518"/>
<name>A0AAJ0FK30_9PEZI</name>